<dbReference type="EMBL" id="SPNV01000443">
    <property type="protein sequence ID" value="KAF5855382.1"/>
    <property type="molecule type" value="Genomic_DNA"/>
</dbReference>
<dbReference type="InterPro" id="IPR036291">
    <property type="entry name" value="NAD(P)-bd_dom_sf"/>
</dbReference>
<keyword evidence="2" id="KW-1185">Reference proteome</keyword>
<dbReference type="InterPro" id="IPR052184">
    <property type="entry name" value="SDR_enzymes"/>
</dbReference>
<accession>A0A8H5ZTF9</accession>
<dbReference type="PRINTS" id="PR00081">
    <property type="entry name" value="GDHRDH"/>
</dbReference>
<dbReference type="Pfam" id="PF00106">
    <property type="entry name" value="adh_short"/>
    <property type="match status" value="1"/>
</dbReference>
<organism evidence="1 2">
    <name type="scientific">Petromyces alliaceus</name>
    <name type="common">Aspergillus alliaceus</name>
    <dbReference type="NCBI Taxonomy" id="209559"/>
    <lineage>
        <taxon>Eukaryota</taxon>
        <taxon>Fungi</taxon>
        <taxon>Dikarya</taxon>
        <taxon>Ascomycota</taxon>
        <taxon>Pezizomycotina</taxon>
        <taxon>Eurotiomycetes</taxon>
        <taxon>Eurotiomycetidae</taxon>
        <taxon>Eurotiales</taxon>
        <taxon>Aspergillaceae</taxon>
        <taxon>Aspergillus</taxon>
        <taxon>Aspergillus subgen. Circumdati</taxon>
    </lineage>
</organism>
<dbReference type="PANTHER" id="PTHR45458">
    <property type="entry name" value="SHORT-CHAIN DEHYDROGENASE/REDUCTASE SDR"/>
    <property type="match status" value="1"/>
</dbReference>
<dbReference type="Gene3D" id="3.40.50.720">
    <property type="entry name" value="NAD(P)-binding Rossmann-like Domain"/>
    <property type="match status" value="1"/>
</dbReference>
<dbReference type="Proteomes" id="UP000541154">
    <property type="component" value="Unassembled WGS sequence"/>
</dbReference>
<proteinExistence type="predicted"/>
<reference evidence="1 2" key="1">
    <citation type="submission" date="2019-04" db="EMBL/GenBank/DDBJ databases">
        <title>Aspergillus burnettii sp. nov., novel species from soil in southeast Queensland.</title>
        <authorList>
            <person name="Gilchrist C.L.M."/>
            <person name="Pitt J.I."/>
            <person name="Lange L."/>
            <person name="Lacey H.J."/>
            <person name="Vuong D."/>
            <person name="Midgley D.J."/>
            <person name="Greenfield P."/>
            <person name="Bradbury M."/>
            <person name="Lacey E."/>
            <person name="Busk P.K."/>
            <person name="Pilgaard B."/>
            <person name="Chooi Y.H."/>
            <person name="Piggott A.M."/>
        </authorList>
    </citation>
    <scope>NUCLEOTIDE SEQUENCE [LARGE SCALE GENOMIC DNA]</scope>
    <source>
        <strain evidence="1 2">FRR 5400</strain>
    </source>
</reference>
<evidence type="ECO:0000313" key="2">
    <source>
        <dbReference type="Proteomes" id="UP000541154"/>
    </source>
</evidence>
<dbReference type="InterPro" id="IPR002347">
    <property type="entry name" value="SDR_fam"/>
</dbReference>
<evidence type="ECO:0000313" key="1">
    <source>
        <dbReference type="EMBL" id="KAF5855382.1"/>
    </source>
</evidence>
<dbReference type="SUPFAM" id="SSF51735">
    <property type="entry name" value="NAD(P)-binding Rossmann-fold domains"/>
    <property type="match status" value="1"/>
</dbReference>
<protein>
    <submittedName>
        <fullName evidence="1">Uncharacterized protein</fullName>
    </submittedName>
</protein>
<dbReference type="PANTHER" id="PTHR45458:SF1">
    <property type="entry name" value="SHORT CHAIN DEHYDROGENASE"/>
    <property type="match status" value="1"/>
</dbReference>
<sequence>MATYLVTGSSRGLGLALVKELVSRDTAEIVKREAGRVVFISLDVSNESSIPSCAETASSVVGQKGVDGLINCAGVHSETHGELALMSDLDYQLSVNFVGAHNVTRAFLPLLRKGALKKVAKISSVYASMTKAELSSFAPCPAYKISKAALNALTVQYAMSYKDEGYVFLAWLRMDMGGGDAHLTAVQEAQAVLKVVEKAEKDSNGCSKNIDIPGWDIYDRKDIAW</sequence>
<dbReference type="GO" id="GO:0016616">
    <property type="term" value="F:oxidoreductase activity, acting on the CH-OH group of donors, NAD or NADP as acceptor"/>
    <property type="evidence" value="ECO:0007669"/>
    <property type="project" value="TreeGrafter"/>
</dbReference>
<name>A0A8H5ZTF9_PETAA</name>
<comment type="caution">
    <text evidence="1">The sequence shown here is derived from an EMBL/GenBank/DDBJ whole genome shotgun (WGS) entry which is preliminary data.</text>
</comment>
<gene>
    <name evidence="1" type="ORF">ETB97_009332</name>
</gene>
<dbReference type="AlphaFoldDB" id="A0A8H5ZTF9"/>